<dbReference type="EMBL" id="AP022563">
    <property type="protein sequence ID" value="BBX20313.1"/>
    <property type="molecule type" value="Genomic_DNA"/>
</dbReference>
<evidence type="ECO:0000256" key="2">
    <source>
        <dbReference type="SAM" id="SignalP"/>
    </source>
</evidence>
<reference evidence="3 4" key="1">
    <citation type="journal article" date="2019" name="Emerg. Microbes Infect.">
        <title>Comprehensive subspecies identification of 175 nontuberculous mycobacteria species based on 7547 genomic profiles.</title>
        <authorList>
            <person name="Matsumoto Y."/>
            <person name="Kinjo T."/>
            <person name="Motooka D."/>
            <person name="Nabeya D."/>
            <person name="Jung N."/>
            <person name="Uechi K."/>
            <person name="Horii T."/>
            <person name="Iida T."/>
            <person name="Fujita J."/>
            <person name="Nakamura S."/>
        </authorList>
    </citation>
    <scope>NUCLEOTIDE SEQUENCE [LARGE SCALE GENOMIC DNA]</scope>
    <source>
        <strain evidence="3 4">JCM 6396</strain>
    </source>
</reference>
<dbReference type="RefSeq" id="WP_098001664.1">
    <property type="nucleotide sequence ID" value="NZ_AP022563.1"/>
</dbReference>
<evidence type="ECO:0000256" key="1">
    <source>
        <dbReference type="SAM" id="MobiDB-lite"/>
    </source>
</evidence>
<feature type="chain" id="PRO_5043669236" evidence="2">
    <location>
        <begin position="26"/>
        <end position="180"/>
    </location>
</feature>
<accession>A0A7I7K8D7</accession>
<proteinExistence type="predicted"/>
<protein>
    <submittedName>
        <fullName evidence="3">Uncharacterized protein</fullName>
    </submittedName>
</protein>
<sequence>MTGAPKAAVLMALCALLATAPTVGAQPSPALPPPPGPPPVVAPPPPAHPLAPLAQSGSPAGLAGIPPGLVQPFGQPGSELTLSQHAVPSVPGTAPATPPQLNPFNNQYLLPQHIAPAAPGEGELFGIAPGQERADVGAGEYLRRLWETYQAGGLEGGLLGQRPMETLNQPLETTVPVPPP</sequence>
<dbReference type="KEGG" id="mdu:MDUV_51730"/>
<gene>
    <name evidence="3" type="ORF">MDUV_51730</name>
</gene>
<evidence type="ECO:0000313" key="4">
    <source>
        <dbReference type="Proteomes" id="UP000467006"/>
    </source>
</evidence>
<feature type="region of interest" description="Disordered" evidence="1">
    <location>
        <begin position="160"/>
        <end position="180"/>
    </location>
</feature>
<dbReference type="AlphaFoldDB" id="A0A7I7K8D7"/>
<keyword evidence="4" id="KW-1185">Reference proteome</keyword>
<dbReference type="OrthoDB" id="4762379at2"/>
<evidence type="ECO:0000313" key="3">
    <source>
        <dbReference type="EMBL" id="BBX20313.1"/>
    </source>
</evidence>
<feature type="region of interest" description="Disordered" evidence="1">
    <location>
        <begin position="23"/>
        <end position="100"/>
    </location>
</feature>
<organism evidence="3 4">
    <name type="scientific">Mycolicibacterium duvalii</name>
    <dbReference type="NCBI Taxonomy" id="39688"/>
    <lineage>
        <taxon>Bacteria</taxon>
        <taxon>Bacillati</taxon>
        <taxon>Actinomycetota</taxon>
        <taxon>Actinomycetes</taxon>
        <taxon>Mycobacteriales</taxon>
        <taxon>Mycobacteriaceae</taxon>
        <taxon>Mycolicibacterium</taxon>
    </lineage>
</organism>
<keyword evidence="2" id="KW-0732">Signal</keyword>
<feature type="signal peptide" evidence="2">
    <location>
        <begin position="1"/>
        <end position="25"/>
    </location>
</feature>
<dbReference type="Proteomes" id="UP000467006">
    <property type="component" value="Chromosome"/>
</dbReference>
<name>A0A7I7K8D7_9MYCO</name>
<feature type="compositionally biased region" description="Pro residues" evidence="1">
    <location>
        <begin position="29"/>
        <end position="49"/>
    </location>
</feature>